<dbReference type="Proteomes" id="UP000315636">
    <property type="component" value="Unassembled WGS sequence"/>
</dbReference>
<keyword evidence="5 7" id="KW-1133">Transmembrane helix</keyword>
<organism evidence="9 10">
    <name type="scientific">Melghirimyces algeriensis</name>
    <dbReference type="NCBI Taxonomy" id="910412"/>
    <lineage>
        <taxon>Bacteria</taxon>
        <taxon>Bacillati</taxon>
        <taxon>Bacillota</taxon>
        <taxon>Bacilli</taxon>
        <taxon>Bacillales</taxon>
        <taxon>Thermoactinomycetaceae</taxon>
        <taxon>Melghirimyces</taxon>
    </lineage>
</organism>
<evidence type="ECO:0000256" key="4">
    <source>
        <dbReference type="ARBA" id="ARBA00022692"/>
    </source>
</evidence>
<dbReference type="PANTHER" id="PTHR33778">
    <property type="entry name" value="PROTEIN MGTC"/>
    <property type="match status" value="1"/>
</dbReference>
<dbReference type="PANTHER" id="PTHR33778:SF1">
    <property type="entry name" value="MAGNESIUM TRANSPORTER YHID-RELATED"/>
    <property type="match status" value="1"/>
</dbReference>
<gene>
    <name evidence="9" type="ORF">SAMN06264849_10889</name>
</gene>
<proteinExistence type="inferred from homology"/>
<dbReference type="SUPFAM" id="SSF55021">
    <property type="entry name" value="ACT-like"/>
    <property type="match status" value="1"/>
</dbReference>
<dbReference type="PRINTS" id="PR01837">
    <property type="entry name" value="MGTCSAPBPROT"/>
</dbReference>
<evidence type="ECO:0000259" key="8">
    <source>
        <dbReference type="PROSITE" id="PS51671"/>
    </source>
</evidence>
<dbReference type="AlphaFoldDB" id="A0A521E8X2"/>
<keyword evidence="4 7" id="KW-0812">Transmembrane</keyword>
<evidence type="ECO:0000256" key="3">
    <source>
        <dbReference type="ARBA" id="ARBA00022475"/>
    </source>
</evidence>
<feature type="transmembrane region" description="Helical" evidence="7">
    <location>
        <begin position="102"/>
        <end position="120"/>
    </location>
</feature>
<dbReference type="InterPro" id="IPR003416">
    <property type="entry name" value="MgtC/SapB/SrpB/YhiD_fam"/>
</dbReference>
<feature type="transmembrane region" description="Helical" evidence="7">
    <location>
        <begin position="78"/>
        <end position="95"/>
    </location>
</feature>
<keyword evidence="6 7" id="KW-0472">Membrane</keyword>
<evidence type="ECO:0000256" key="5">
    <source>
        <dbReference type="ARBA" id="ARBA00022989"/>
    </source>
</evidence>
<dbReference type="Pfam" id="PF02308">
    <property type="entry name" value="MgtC"/>
    <property type="match status" value="1"/>
</dbReference>
<evidence type="ECO:0000256" key="7">
    <source>
        <dbReference type="SAM" id="Phobius"/>
    </source>
</evidence>
<name>A0A521E8X2_9BACL</name>
<dbReference type="InterPro" id="IPR049177">
    <property type="entry name" value="MgtC_SapB_SrpB_YhiD_N"/>
</dbReference>
<dbReference type="EMBL" id="FXTI01000008">
    <property type="protein sequence ID" value="SMO80232.1"/>
    <property type="molecule type" value="Genomic_DNA"/>
</dbReference>
<keyword evidence="10" id="KW-1185">Reference proteome</keyword>
<feature type="transmembrane region" description="Helical" evidence="7">
    <location>
        <begin position="41"/>
        <end position="62"/>
    </location>
</feature>
<dbReference type="Gene3D" id="3.30.70.260">
    <property type="match status" value="1"/>
</dbReference>
<comment type="subcellular location">
    <subcellularLocation>
        <location evidence="1">Cell membrane</location>
        <topology evidence="1">Multi-pass membrane protein</topology>
    </subcellularLocation>
</comment>
<dbReference type="RefSeq" id="WP_142506055.1">
    <property type="nucleotide sequence ID" value="NZ_FXTI01000008.1"/>
</dbReference>
<dbReference type="OrthoDB" id="9811198at2"/>
<evidence type="ECO:0000256" key="1">
    <source>
        <dbReference type="ARBA" id="ARBA00004651"/>
    </source>
</evidence>
<evidence type="ECO:0000313" key="9">
    <source>
        <dbReference type="EMBL" id="SMO80232.1"/>
    </source>
</evidence>
<feature type="domain" description="ACT" evidence="8">
    <location>
        <begin position="157"/>
        <end position="231"/>
    </location>
</feature>
<dbReference type="InterPro" id="IPR045865">
    <property type="entry name" value="ACT-like_dom_sf"/>
</dbReference>
<evidence type="ECO:0000256" key="6">
    <source>
        <dbReference type="ARBA" id="ARBA00023136"/>
    </source>
</evidence>
<comment type="similarity">
    <text evidence="2">Belongs to the MgtC/SapB family.</text>
</comment>
<protein>
    <submittedName>
        <fullName evidence="9">Putative Mg2+ transporter-C (MgtC) family protein</fullName>
    </submittedName>
</protein>
<accession>A0A521E8X2</accession>
<dbReference type="PROSITE" id="PS51671">
    <property type="entry name" value="ACT"/>
    <property type="match status" value="1"/>
</dbReference>
<sequence length="231" mass="25300">MEVDQIWVISHGETTLRLIIATALGGLIGWERERNKHPAGFRTHILVCVGATLIMLLSIYGFPQFMDQDQVRFDPGRIAAQVVSGIGFLGAGTILRQGLTVSGLTTAASLWVVAAIGLAVGAGFHFPAVLTTILALVSLEFLNKLEDWLFKSNRKKLLRIYVVNQPGKLGELASLLGDLNIPIRKVQIDEGEPTEAVMEIDFVIRIPPNVEISEIVEQVREAEGVKEVHLD</sequence>
<keyword evidence="3" id="KW-1003">Cell membrane</keyword>
<dbReference type="InterPro" id="IPR002912">
    <property type="entry name" value="ACT_dom"/>
</dbReference>
<dbReference type="GO" id="GO:0005886">
    <property type="term" value="C:plasma membrane"/>
    <property type="evidence" value="ECO:0007669"/>
    <property type="project" value="UniProtKB-SubCell"/>
</dbReference>
<evidence type="ECO:0000256" key="2">
    <source>
        <dbReference type="ARBA" id="ARBA00009298"/>
    </source>
</evidence>
<reference evidence="9 10" key="1">
    <citation type="submission" date="2017-05" db="EMBL/GenBank/DDBJ databases">
        <authorList>
            <person name="Varghese N."/>
            <person name="Submissions S."/>
        </authorList>
    </citation>
    <scope>NUCLEOTIDE SEQUENCE [LARGE SCALE GENOMIC DNA]</scope>
    <source>
        <strain evidence="9 10">DSM 45474</strain>
    </source>
</reference>
<evidence type="ECO:0000313" key="10">
    <source>
        <dbReference type="Proteomes" id="UP000315636"/>
    </source>
</evidence>